<dbReference type="Gene3D" id="3.10.180.10">
    <property type="entry name" value="2,3-Dihydroxybiphenyl 1,2-Dioxygenase, domain 1"/>
    <property type="match status" value="2"/>
</dbReference>
<dbReference type="KEGG" id="abas:ACPOL_3293"/>
<accession>A0A2Z5G1Y4</accession>
<evidence type="ECO:0000313" key="2">
    <source>
        <dbReference type="EMBL" id="AXC12586.1"/>
    </source>
</evidence>
<dbReference type="EMBL" id="CP030840">
    <property type="protein sequence ID" value="AXC12586.1"/>
    <property type="molecule type" value="Genomic_DNA"/>
</dbReference>
<sequence length="306" mass="34047">MPEYYQTINRVTWVSQNIDAILPAWTALGMTDIHKYANIKATGSDHGKPATIYTWQVTGRLGNLTVNFLQPAEGQLNSYNDFLEKHQDGIFSVVHEVPTRAAMDQEIQRMASLGIGVLQQVTFEIAHTPVTYTYFDTESQGKYVLGLVYWPGEAPQPSEQQTVSHVGIVVRDAAAVSAFWQKLGFPGFALEHATPRDDSRYRGQPLLLAFDVGFQRIGSISYEWIQPPPMPANIYEDFLKRHGEGVQHIGMLVGDLPKAAAAYEKLGFPVWQAGAWGDIGKHDSGQYNYMDTDKVGGVSVELIHAY</sequence>
<reference evidence="2 3" key="1">
    <citation type="journal article" date="2018" name="Front. Microbiol.">
        <title>Hydrolytic Capabilities as a Key to Environmental Success: Chitinolytic and Cellulolytic Acidobacteria From Acidic Sub-arctic Soils and Boreal Peatlands.</title>
        <authorList>
            <person name="Belova S.E."/>
            <person name="Ravin N.V."/>
            <person name="Pankratov T.A."/>
            <person name="Rakitin A.L."/>
            <person name="Ivanova A.A."/>
            <person name="Beletsky A.V."/>
            <person name="Mardanov A.V."/>
            <person name="Sinninghe Damste J.S."/>
            <person name="Dedysh S.N."/>
        </authorList>
    </citation>
    <scope>NUCLEOTIDE SEQUENCE [LARGE SCALE GENOMIC DNA]</scope>
    <source>
        <strain evidence="2 3">SBC82</strain>
    </source>
</reference>
<dbReference type="SUPFAM" id="SSF54593">
    <property type="entry name" value="Glyoxalase/Bleomycin resistance protein/Dihydroxybiphenyl dioxygenase"/>
    <property type="match status" value="2"/>
</dbReference>
<dbReference type="Pfam" id="PF13669">
    <property type="entry name" value="Glyoxalase_4"/>
    <property type="match status" value="1"/>
</dbReference>
<gene>
    <name evidence="2" type="ORF">ACPOL_3293</name>
</gene>
<dbReference type="PROSITE" id="PS51819">
    <property type="entry name" value="VOC"/>
    <property type="match status" value="1"/>
</dbReference>
<feature type="domain" description="VOC" evidence="1">
    <location>
        <begin position="162"/>
        <end position="305"/>
    </location>
</feature>
<name>A0A2Z5G1Y4_9BACT</name>
<proteinExistence type="predicted"/>
<dbReference type="InterPro" id="IPR037523">
    <property type="entry name" value="VOC_core"/>
</dbReference>
<organism evidence="2 3">
    <name type="scientific">Acidisarcina polymorpha</name>
    <dbReference type="NCBI Taxonomy" id="2211140"/>
    <lineage>
        <taxon>Bacteria</taxon>
        <taxon>Pseudomonadati</taxon>
        <taxon>Acidobacteriota</taxon>
        <taxon>Terriglobia</taxon>
        <taxon>Terriglobales</taxon>
        <taxon>Acidobacteriaceae</taxon>
        <taxon>Acidisarcina</taxon>
    </lineage>
</organism>
<dbReference type="AlphaFoldDB" id="A0A2Z5G1Y4"/>
<evidence type="ECO:0000313" key="3">
    <source>
        <dbReference type="Proteomes" id="UP000253606"/>
    </source>
</evidence>
<keyword evidence="3" id="KW-1185">Reference proteome</keyword>
<dbReference type="InterPro" id="IPR029068">
    <property type="entry name" value="Glyas_Bleomycin-R_OHBP_Dase"/>
</dbReference>
<protein>
    <recommendedName>
        <fullName evidence="1">VOC domain-containing protein</fullName>
    </recommendedName>
</protein>
<dbReference type="Proteomes" id="UP000253606">
    <property type="component" value="Chromosome"/>
</dbReference>
<evidence type="ECO:0000259" key="1">
    <source>
        <dbReference type="PROSITE" id="PS51819"/>
    </source>
</evidence>